<dbReference type="AlphaFoldDB" id="A0A017SF47"/>
<dbReference type="Proteomes" id="UP000019804">
    <property type="component" value="Unassembled WGS sequence"/>
</dbReference>
<dbReference type="HOGENOM" id="CLU_1069505_0_0_1"/>
<accession>A0A017SF47</accession>
<evidence type="ECO:0000313" key="1">
    <source>
        <dbReference type="EMBL" id="EYE95269.1"/>
    </source>
</evidence>
<dbReference type="EMBL" id="KK088422">
    <property type="protein sequence ID" value="EYE95269.1"/>
    <property type="molecule type" value="Genomic_DNA"/>
</dbReference>
<organism evidence="1 2">
    <name type="scientific">Aspergillus ruber (strain CBS 135680)</name>
    <dbReference type="NCBI Taxonomy" id="1388766"/>
    <lineage>
        <taxon>Eukaryota</taxon>
        <taxon>Fungi</taxon>
        <taxon>Dikarya</taxon>
        <taxon>Ascomycota</taxon>
        <taxon>Pezizomycotina</taxon>
        <taxon>Eurotiomycetes</taxon>
        <taxon>Eurotiomycetidae</taxon>
        <taxon>Eurotiales</taxon>
        <taxon>Aspergillaceae</taxon>
        <taxon>Aspergillus</taxon>
        <taxon>Aspergillus subgen. Aspergillus</taxon>
    </lineage>
</organism>
<proteinExistence type="predicted"/>
<evidence type="ECO:0000313" key="2">
    <source>
        <dbReference type="Proteomes" id="UP000019804"/>
    </source>
</evidence>
<name>A0A017SF47_ASPRC</name>
<sequence>MVIVSSLQFIRNFPFISAKLRMRHFQSNILHRGYENILLFKNALLKTASDSNTMKTNRHHHCSHVSKGLAICKTSNASHSIMIKTEIKDNVNNVAENVADTVCKNNIEGLIFLLESIEERILSRLLKNHAFRAIKGNKGQLLHKSKLAYLILGIMTCKNLIARKEMQIGIYLKAEFKVNEPGAENAVGIEWNSGNTITAKDEIIVGYKPLELDGGPGEPKTSKFRHGASHTTLNSWDVRYNAAYFQPDIKWIRHAHEATA</sequence>
<gene>
    <name evidence="1" type="ORF">EURHEDRAFT_536892</name>
</gene>
<dbReference type="RefSeq" id="XP_040638957.1">
    <property type="nucleotide sequence ID" value="XM_040787340.1"/>
</dbReference>
<protein>
    <submittedName>
        <fullName evidence="1">Uncharacterized protein</fullName>
    </submittedName>
</protein>
<reference evidence="2" key="1">
    <citation type="journal article" date="2014" name="Nat. Commun.">
        <title>Genomic adaptations of the halophilic Dead Sea filamentous fungus Eurotium rubrum.</title>
        <authorList>
            <person name="Kis-Papo T."/>
            <person name="Weig A.R."/>
            <person name="Riley R."/>
            <person name="Persoh D."/>
            <person name="Salamov A."/>
            <person name="Sun H."/>
            <person name="Lipzen A."/>
            <person name="Wasser S.P."/>
            <person name="Rambold G."/>
            <person name="Grigoriev I.V."/>
            <person name="Nevo E."/>
        </authorList>
    </citation>
    <scope>NUCLEOTIDE SEQUENCE [LARGE SCALE GENOMIC DNA]</scope>
    <source>
        <strain evidence="2">CBS 135680</strain>
    </source>
</reference>
<dbReference type="GeneID" id="63702464"/>
<keyword evidence="2" id="KW-1185">Reference proteome</keyword>